<dbReference type="GO" id="GO:0065002">
    <property type="term" value="P:intracellular protein transmembrane transport"/>
    <property type="evidence" value="ECO:0007669"/>
    <property type="project" value="UniProtKB-UniRule"/>
</dbReference>
<accession>A0A679FM93</accession>
<dbReference type="SMART" id="SM00958">
    <property type="entry name" value="SecA_PP_bind"/>
    <property type="match status" value="1"/>
</dbReference>
<keyword evidence="5 12" id="KW-0963">Cytoplasm</keyword>
<dbReference type="SUPFAM" id="SSF81886">
    <property type="entry name" value="Helical scaffold and wing domains of SecA"/>
    <property type="match status" value="1"/>
</dbReference>
<dbReference type="InterPro" id="IPR036670">
    <property type="entry name" value="SecA_X-link_sf"/>
</dbReference>
<dbReference type="Gene3D" id="1.10.3060.10">
    <property type="entry name" value="Helical scaffold and wing domains of SecA"/>
    <property type="match status" value="1"/>
</dbReference>
<evidence type="ECO:0000256" key="2">
    <source>
        <dbReference type="ARBA" id="ARBA00007650"/>
    </source>
</evidence>
<dbReference type="GO" id="GO:0005829">
    <property type="term" value="C:cytosol"/>
    <property type="evidence" value="ECO:0007669"/>
    <property type="project" value="TreeGrafter"/>
</dbReference>
<dbReference type="PANTHER" id="PTHR30612">
    <property type="entry name" value="SECA INNER MEMBRANE COMPONENT OF SEC PROTEIN SECRETION SYSTEM"/>
    <property type="match status" value="1"/>
</dbReference>
<keyword evidence="9 12" id="KW-1278">Translocase</keyword>
<keyword evidence="7 12" id="KW-0067">ATP-binding</keyword>
<feature type="binding site" evidence="12">
    <location>
        <position position="88"/>
    </location>
    <ligand>
        <name>ATP</name>
        <dbReference type="ChEBI" id="CHEBI:30616"/>
    </ligand>
</feature>
<evidence type="ECO:0000256" key="13">
    <source>
        <dbReference type="RuleBase" id="RU003874"/>
    </source>
</evidence>
<comment type="subcellular location">
    <subcellularLocation>
        <location evidence="12">Cell membrane</location>
        <topology evidence="12">Peripheral membrane protein</topology>
        <orientation evidence="12">Cytoplasmic side</orientation>
    </subcellularLocation>
    <subcellularLocation>
        <location evidence="12">Cytoplasm</location>
    </subcellularLocation>
    <subcellularLocation>
        <location evidence="1">Membrane</location>
        <topology evidence="1">Peripheral membrane protein</topology>
    </subcellularLocation>
    <text evidence="12">Distribution is 50-50.</text>
</comment>
<comment type="similarity">
    <text evidence="2 12 13">Belongs to the SecA family.</text>
</comment>
<dbReference type="InterPro" id="IPR000185">
    <property type="entry name" value="SecA"/>
</dbReference>
<feature type="domain" description="Helicase C-terminal" evidence="15">
    <location>
        <begin position="417"/>
        <end position="572"/>
    </location>
</feature>
<feature type="domain" description="Helicase ATP-binding" evidence="14">
    <location>
        <begin position="90"/>
        <end position="267"/>
    </location>
</feature>
<dbReference type="GO" id="GO:0005886">
    <property type="term" value="C:plasma membrane"/>
    <property type="evidence" value="ECO:0007669"/>
    <property type="project" value="UniProtKB-SubCell"/>
</dbReference>
<dbReference type="Proteomes" id="UP000501421">
    <property type="component" value="Chromosome"/>
</dbReference>
<dbReference type="InterPro" id="IPR030908">
    <property type="entry name" value="SecA2_Bac_anthr"/>
</dbReference>
<keyword evidence="10 12" id="KW-0811">Translocation</keyword>
<dbReference type="InterPro" id="IPR020937">
    <property type="entry name" value="SecA_CS"/>
</dbReference>
<feature type="domain" description="SecA family profile" evidence="16">
    <location>
        <begin position="4"/>
        <end position="573"/>
    </location>
</feature>
<dbReference type="PROSITE" id="PS01312">
    <property type="entry name" value="SECA"/>
    <property type="match status" value="1"/>
</dbReference>
<dbReference type="SUPFAM" id="SSF52540">
    <property type="entry name" value="P-loop containing nucleoside triphosphate hydrolases"/>
    <property type="match status" value="2"/>
</dbReference>
<reference evidence="18" key="1">
    <citation type="journal article" date="2020" name="Microbiol. Resour. Announc.">
        <title>Complete Genome Sequence of Geobacillus sp. Strain E55-1, Isolated from Mine Geyser in Japan.</title>
        <authorList>
            <person name="Miyazaki K."/>
            <person name="Hase E."/>
            <person name="Tokito N."/>
        </authorList>
    </citation>
    <scope>NUCLEOTIDE SEQUENCE [LARGE SCALE GENOMIC DNA]</scope>
    <source>
        <strain evidence="18">E55-1</strain>
    </source>
</reference>
<dbReference type="Pfam" id="PF07516">
    <property type="entry name" value="SecA_SW"/>
    <property type="match status" value="1"/>
</dbReference>
<dbReference type="InterPro" id="IPR014001">
    <property type="entry name" value="Helicase_ATP-bd"/>
</dbReference>
<organism evidence="17 18">
    <name type="scientific">Geobacillus subterraneus</name>
    <dbReference type="NCBI Taxonomy" id="129338"/>
    <lineage>
        <taxon>Bacteria</taxon>
        <taxon>Bacillati</taxon>
        <taxon>Bacillota</taxon>
        <taxon>Bacilli</taxon>
        <taxon>Bacillales</taxon>
        <taxon>Anoxybacillaceae</taxon>
        <taxon>Geobacillus</taxon>
    </lineage>
</organism>
<dbReference type="GO" id="GO:0031522">
    <property type="term" value="C:cell envelope Sec protein transport complex"/>
    <property type="evidence" value="ECO:0007669"/>
    <property type="project" value="TreeGrafter"/>
</dbReference>
<dbReference type="SUPFAM" id="SSF81767">
    <property type="entry name" value="Pre-protein crosslinking domain of SecA"/>
    <property type="match status" value="1"/>
</dbReference>
<dbReference type="CDD" id="cd17928">
    <property type="entry name" value="DEXDc_SecA"/>
    <property type="match status" value="1"/>
</dbReference>
<evidence type="ECO:0000256" key="10">
    <source>
        <dbReference type="ARBA" id="ARBA00023010"/>
    </source>
</evidence>
<dbReference type="InterPro" id="IPR011115">
    <property type="entry name" value="SecA_DEAD"/>
</dbReference>
<dbReference type="GO" id="GO:0005524">
    <property type="term" value="F:ATP binding"/>
    <property type="evidence" value="ECO:0007669"/>
    <property type="project" value="UniProtKB-UniRule"/>
</dbReference>
<dbReference type="HAMAP" id="MF_01382">
    <property type="entry name" value="SecA"/>
    <property type="match status" value="1"/>
</dbReference>
<dbReference type="CDD" id="cd18803">
    <property type="entry name" value="SF2_C_secA"/>
    <property type="match status" value="1"/>
</dbReference>
<dbReference type="InterPro" id="IPR014018">
    <property type="entry name" value="SecA_motor_DEAD"/>
</dbReference>
<keyword evidence="4 12" id="KW-1003">Cell membrane</keyword>
<dbReference type="Pfam" id="PF01043">
    <property type="entry name" value="SecA_PP_bind"/>
    <property type="match status" value="1"/>
</dbReference>
<dbReference type="InterPro" id="IPR044722">
    <property type="entry name" value="SecA_SF2_C"/>
</dbReference>
<comment type="subunit">
    <text evidence="12">Monomer and homodimer. Part of the essential Sec protein translocation apparatus which comprises SecA, SecYEG and auxiliary proteins SecDF. Other proteins may also be involved.</text>
</comment>
<evidence type="ECO:0000256" key="1">
    <source>
        <dbReference type="ARBA" id="ARBA00004170"/>
    </source>
</evidence>
<dbReference type="PROSITE" id="PS51196">
    <property type="entry name" value="SECA_MOTOR_DEAD"/>
    <property type="match status" value="1"/>
</dbReference>
<proteinExistence type="inferred from homology"/>
<dbReference type="NCBIfam" id="TIGR04397">
    <property type="entry name" value="SecA2_Bac_anthr"/>
    <property type="match status" value="1"/>
</dbReference>
<dbReference type="AlphaFoldDB" id="A0A679FM93"/>
<dbReference type="PANTHER" id="PTHR30612:SF0">
    <property type="entry name" value="CHLOROPLAST PROTEIN-TRANSPORTING ATPASE"/>
    <property type="match status" value="1"/>
</dbReference>
<dbReference type="NCBIfam" id="TIGR00963">
    <property type="entry name" value="secA"/>
    <property type="match status" value="1"/>
</dbReference>
<evidence type="ECO:0000256" key="3">
    <source>
        <dbReference type="ARBA" id="ARBA00022448"/>
    </source>
</evidence>
<dbReference type="EMBL" id="AP022557">
    <property type="protein sequence ID" value="BBW97672.1"/>
    <property type="molecule type" value="Genomic_DNA"/>
</dbReference>
<evidence type="ECO:0000256" key="12">
    <source>
        <dbReference type="HAMAP-Rule" id="MF_01382"/>
    </source>
</evidence>
<evidence type="ECO:0000256" key="6">
    <source>
        <dbReference type="ARBA" id="ARBA00022741"/>
    </source>
</evidence>
<keyword evidence="11 12" id="KW-0472">Membrane</keyword>
<evidence type="ECO:0000256" key="4">
    <source>
        <dbReference type="ARBA" id="ARBA00022475"/>
    </source>
</evidence>
<dbReference type="InterPro" id="IPR011116">
    <property type="entry name" value="SecA_Wing/Scaffold"/>
</dbReference>
<dbReference type="SMART" id="SM00957">
    <property type="entry name" value="SecA_DEAD"/>
    <property type="match status" value="1"/>
</dbReference>
<dbReference type="GO" id="GO:0043952">
    <property type="term" value="P:protein transport by the Sec complex"/>
    <property type="evidence" value="ECO:0007669"/>
    <property type="project" value="TreeGrafter"/>
</dbReference>
<dbReference type="Pfam" id="PF07517">
    <property type="entry name" value="SecA_DEAD"/>
    <property type="match status" value="1"/>
</dbReference>
<keyword evidence="6 12" id="KW-0547">Nucleotide-binding</keyword>
<evidence type="ECO:0000256" key="8">
    <source>
        <dbReference type="ARBA" id="ARBA00022927"/>
    </source>
</evidence>
<evidence type="ECO:0000259" key="15">
    <source>
        <dbReference type="PROSITE" id="PS51194"/>
    </source>
</evidence>
<feature type="binding site" evidence="12">
    <location>
        <begin position="106"/>
        <end position="110"/>
    </location>
    <ligand>
        <name>ATP</name>
        <dbReference type="ChEBI" id="CHEBI:30616"/>
    </ligand>
</feature>
<comment type="catalytic activity">
    <reaction evidence="12">
        <text>ATP + H2O + cellular proteinSide 1 = ADP + phosphate + cellular proteinSide 2.</text>
        <dbReference type="EC" id="7.4.2.8"/>
    </reaction>
</comment>
<dbReference type="InterPro" id="IPR027417">
    <property type="entry name" value="P-loop_NTPase"/>
</dbReference>
<dbReference type="PROSITE" id="PS51192">
    <property type="entry name" value="HELICASE_ATP_BIND_1"/>
    <property type="match status" value="1"/>
</dbReference>
<dbReference type="Pfam" id="PF21090">
    <property type="entry name" value="P-loop_SecA"/>
    <property type="match status" value="1"/>
</dbReference>
<evidence type="ECO:0000259" key="14">
    <source>
        <dbReference type="PROSITE" id="PS51192"/>
    </source>
</evidence>
<dbReference type="NCBIfam" id="NF006630">
    <property type="entry name" value="PRK09200.1"/>
    <property type="match status" value="1"/>
</dbReference>
<evidence type="ECO:0000256" key="11">
    <source>
        <dbReference type="ARBA" id="ARBA00023136"/>
    </source>
</evidence>
<gene>
    <name evidence="17" type="primary">secA2</name>
    <name evidence="12" type="synonym">secA</name>
    <name evidence="17" type="ORF">GsuE55_25050</name>
</gene>
<dbReference type="GO" id="GO:0008564">
    <property type="term" value="F:protein-exporting ATPase activity"/>
    <property type="evidence" value="ECO:0007669"/>
    <property type="project" value="UniProtKB-EC"/>
</dbReference>
<evidence type="ECO:0000256" key="7">
    <source>
        <dbReference type="ARBA" id="ARBA00022840"/>
    </source>
</evidence>
<dbReference type="GO" id="GO:0017038">
    <property type="term" value="P:protein import"/>
    <property type="evidence" value="ECO:0007669"/>
    <property type="project" value="InterPro"/>
</dbReference>
<evidence type="ECO:0000313" key="17">
    <source>
        <dbReference type="EMBL" id="BBW97672.1"/>
    </source>
</evidence>
<keyword evidence="8 12" id="KW-0653">Protein transport</keyword>
<keyword evidence="3 12" id="KW-0813">Transport</keyword>
<dbReference type="InterPro" id="IPR036266">
    <property type="entry name" value="SecA_Wing/Scaffold_sf"/>
</dbReference>
<dbReference type="InterPro" id="IPR001650">
    <property type="entry name" value="Helicase_C-like"/>
</dbReference>
<dbReference type="FunFam" id="3.40.50.300:FF:000429">
    <property type="entry name" value="Preprotein translocase subunit SecA"/>
    <property type="match status" value="1"/>
</dbReference>
<dbReference type="EC" id="7.4.2.8" evidence="12"/>
<dbReference type="PRINTS" id="PR00906">
    <property type="entry name" value="SECA"/>
</dbReference>
<evidence type="ECO:0000256" key="5">
    <source>
        <dbReference type="ARBA" id="ARBA00022490"/>
    </source>
</evidence>
<keyword evidence="18" id="KW-1185">Reference proteome</keyword>
<dbReference type="InterPro" id="IPR011130">
    <property type="entry name" value="SecA_preprotein_X-link_dom"/>
</dbReference>
<dbReference type="GO" id="GO:0006605">
    <property type="term" value="P:protein targeting"/>
    <property type="evidence" value="ECO:0007669"/>
    <property type="project" value="UniProtKB-UniRule"/>
</dbReference>
<comment type="function">
    <text evidence="12">Part of the Sec protein translocase complex. Interacts with the SecYEG preprotein conducting channel. Has a central role in coupling the hydrolysis of ATP to the transfer of proteins into and across the cell membrane, serving as an ATP-driven molecular motor driving the stepwise translocation of polypeptide chains across the membrane.</text>
</comment>
<evidence type="ECO:0000313" key="18">
    <source>
        <dbReference type="Proteomes" id="UP000501421"/>
    </source>
</evidence>
<name>A0A679FM93_9BACL</name>
<sequence length="800" mass="91544">MDNMLTKVKQLFDESAREVQRLAKLVAQVNEWEPTISSLSDEQLRQKTVAFKERLESGETLDDIKTEAFAVVREAARRVLGLRHYDVQLMGGLAMHEGNIAEMQTGEGKTLAATLPSYLHALLGKGVHIITANEYLARRDCEQMGRVFRFLGLTVGLNVSQMTASEKKEAYAADITYGTGTEFGFDYLRDNMVYRLEDKVQRPLYYAIIDEIDSILIDEARTPLIIANKSGIGAELFPIMARIVCTFQEGNDYERSLETKQIFLTEEGAQKLERAFGIDNLYDWEHHVLLHHAMQSLRAWFIMRRDVDYIVKNGKVMIVDPFTGRVMEGRSFSDGLHQAIEAKEGVDITEENDIQATITIQNYFRMYEKLAGMTGSATPSKEEFWQTYRLRVIAIPTNRPSRRTDWDDLVYQTHEAKVRKIVDEVKKMNAIGRPVLIGTTSVAQSERLSAEFSKAGIPHHLLNAKTEEEEARIIATAGQKGQVMIATNMAGRGTDILLGEGVKELGGLHIIGTERHESHRIDMQLRGRAGRQGDPGSSQFIISLEDDLFRLYDQEELEKWRSKVKTDDTGLVVSPDPIKFVQKVQTTIENAHYSARLHLLKLDTVIDQQSKVIYHMRDRALALKQAEVLSELLRHIHRYITQTIDRYCPENVFFEEWNIEGLHNELRRAFFRFAYLIDDLRHKQKEEIARLVWDEYQSLEAALTDLPCDEEQTMRLKHLMVETIDAHWIRHLNQLNVLKEGIHLRSYGQEDPYRAFEMDAYREFVALQQAIDAGVSIAAMNYLKSQFVIDDEAAAAANQP</sequence>
<evidence type="ECO:0000259" key="16">
    <source>
        <dbReference type="PROSITE" id="PS51196"/>
    </source>
</evidence>
<protein>
    <recommendedName>
        <fullName evidence="12 13">Protein translocase subunit SecA</fullName>
        <ecNumber evidence="12">7.4.2.8</ecNumber>
    </recommendedName>
</protein>
<evidence type="ECO:0000256" key="9">
    <source>
        <dbReference type="ARBA" id="ARBA00022967"/>
    </source>
</evidence>
<feature type="binding site" evidence="12">
    <location>
        <position position="495"/>
    </location>
    <ligand>
        <name>ATP</name>
        <dbReference type="ChEBI" id="CHEBI:30616"/>
    </ligand>
</feature>
<dbReference type="Gene3D" id="3.90.1440.10">
    <property type="entry name" value="SecA, preprotein cross-linking domain"/>
    <property type="match status" value="1"/>
</dbReference>
<dbReference type="Gene3D" id="3.40.50.300">
    <property type="entry name" value="P-loop containing nucleotide triphosphate hydrolases"/>
    <property type="match status" value="3"/>
</dbReference>
<dbReference type="PROSITE" id="PS51194">
    <property type="entry name" value="HELICASE_CTER"/>
    <property type="match status" value="1"/>
</dbReference>